<comment type="caution">
    <text evidence="2">The sequence shown here is derived from an EMBL/GenBank/DDBJ whole genome shotgun (WGS) entry which is preliminary data.</text>
</comment>
<feature type="transmembrane region" description="Helical" evidence="1">
    <location>
        <begin position="383"/>
        <end position="406"/>
    </location>
</feature>
<feature type="transmembrane region" description="Helical" evidence="1">
    <location>
        <begin position="12"/>
        <end position="39"/>
    </location>
</feature>
<feature type="transmembrane region" description="Helical" evidence="1">
    <location>
        <begin position="76"/>
        <end position="97"/>
    </location>
</feature>
<keyword evidence="1" id="KW-1133">Transmembrane helix</keyword>
<dbReference type="OrthoDB" id="45895at2759"/>
<protein>
    <submittedName>
        <fullName evidence="2">Major facilitator superfamily permease</fullName>
    </submittedName>
</protein>
<organism evidence="2 3">
    <name type="scientific">Nitzschia inconspicua</name>
    <dbReference type="NCBI Taxonomy" id="303405"/>
    <lineage>
        <taxon>Eukaryota</taxon>
        <taxon>Sar</taxon>
        <taxon>Stramenopiles</taxon>
        <taxon>Ochrophyta</taxon>
        <taxon>Bacillariophyta</taxon>
        <taxon>Bacillariophyceae</taxon>
        <taxon>Bacillariophycidae</taxon>
        <taxon>Bacillariales</taxon>
        <taxon>Bacillariaceae</taxon>
        <taxon>Nitzschia</taxon>
    </lineage>
</organism>
<accession>A0A9K3LA98</accession>
<reference evidence="2" key="2">
    <citation type="submission" date="2021-04" db="EMBL/GenBank/DDBJ databases">
        <authorList>
            <person name="Podell S."/>
        </authorList>
    </citation>
    <scope>NUCLEOTIDE SEQUENCE</scope>
    <source>
        <strain evidence="2">Hildebrandi</strain>
    </source>
</reference>
<dbReference type="AlphaFoldDB" id="A0A9K3LA98"/>
<feature type="transmembrane region" description="Helical" evidence="1">
    <location>
        <begin position="45"/>
        <end position="69"/>
    </location>
</feature>
<dbReference type="PANTHER" id="PTHR23534">
    <property type="entry name" value="MFS PERMEASE"/>
    <property type="match status" value="1"/>
</dbReference>
<dbReference type="PANTHER" id="PTHR23534:SF1">
    <property type="entry name" value="MAJOR FACILITATOR SUPERFAMILY PROTEIN"/>
    <property type="match status" value="1"/>
</dbReference>
<feature type="transmembrane region" description="Helical" evidence="1">
    <location>
        <begin position="142"/>
        <end position="164"/>
    </location>
</feature>
<evidence type="ECO:0000313" key="3">
    <source>
        <dbReference type="Proteomes" id="UP000693970"/>
    </source>
</evidence>
<evidence type="ECO:0000313" key="2">
    <source>
        <dbReference type="EMBL" id="KAG7357855.1"/>
    </source>
</evidence>
<dbReference type="Proteomes" id="UP000693970">
    <property type="component" value="Unassembled WGS sequence"/>
</dbReference>
<name>A0A9K3LA98_9STRA</name>
<keyword evidence="1" id="KW-0472">Membrane</keyword>
<feature type="transmembrane region" description="Helical" evidence="1">
    <location>
        <begin position="412"/>
        <end position="431"/>
    </location>
</feature>
<evidence type="ECO:0000256" key="1">
    <source>
        <dbReference type="SAM" id="Phobius"/>
    </source>
</evidence>
<proteinExistence type="predicted"/>
<keyword evidence="3" id="KW-1185">Reference proteome</keyword>
<feature type="transmembrane region" description="Helical" evidence="1">
    <location>
        <begin position="338"/>
        <end position="362"/>
    </location>
</feature>
<feature type="transmembrane region" description="Helical" evidence="1">
    <location>
        <begin position="103"/>
        <end position="121"/>
    </location>
</feature>
<keyword evidence="1" id="KW-0812">Transmembrane</keyword>
<feature type="transmembrane region" description="Helical" evidence="1">
    <location>
        <begin position="283"/>
        <end position="303"/>
    </location>
</feature>
<feature type="transmembrane region" description="Helical" evidence="1">
    <location>
        <begin position="170"/>
        <end position="193"/>
    </location>
</feature>
<gene>
    <name evidence="2" type="ORF">IV203_014442</name>
</gene>
<sequence>MLLTPLQRRNIVFLVLGFACVVACLALIVGSSPIVILSIGGSAAIAPMSLGCFFLGMSVISCTFTHWCFEEYGWKFGLWCGCLLSAVGSTLGGVGLWLSSSVIVLLSNVILGAGAGISMYLRFASVDVLPQAYASRSVSWTLCGGCLAAFVGLEIATAVTGAFGDGSLTFLGVFVVNFCFAVAQAVFVGLVAFDKNAVVNASEMREKENGDDDAMKIITGEANDDQTGNDTDTTTTTLVALLKRSDFVLPLLVSILSWTIMVQPKSIFRVAMREVGFTDRQSLTVVEFHFLAMFGPGIFTGWFIEKFGTVRSSQVAILNFLLGTAINLSAQANNNSTVPWFLGMIFLGVGWNFGYSGATVWVTKVYAAAPQFKSKIQAANESLSFFFLGILVFSTGYIHNACGAGIDGWRCLSYFILGLIAILICVVLLAVKHEKQILKKANRSSSSISSGKRASSFEDARTADGTIDVTVLPVQSQELEL</sequence>
<dbReference type="EMBL" id="JAGRRH010000014">
    <property type="protein sequence ID" value="KAG7357855.1"/>
    <property type="molecule type" value="Genomic_DNA"/>
</dbReference>
<reference evidence="2" key="1">
    <citation type="journal article" date="2021" name="Sci. Rep.">
        <title>Diploid genomic architecture of Nitzschia inconspicua, an elite biomass production diatom.</title>
        <authorList>
            <person name="Oliver A."/>
            <person name="Podell S."/>
            <person name="Pinowska A."/>
            <person name="Traller J.C."/>
            <person name="Smith S.R."/>
            <person name="McClure R."/>
            <person name="Beliaev A."/>
            <person name="Bohutskyi P."/>
            <person name="Hill E.A."/>
            <person name="Rabines A."/>
            <person name="Zheng H."/>
            <person name="Allen L.Z."/>
            <person name="Kuo A."/>
            <person name="Grigoriev I.V."/>
            <person name="Allen A.E."/>
            <person name="Hazlebeck D."/>
            <person name="Allen E.E."/>
        </authorList>
    </citation>
    <scope>NUCLEOTIDE SEQUENCE</scope>
    <source>
        <strain evidence="2">Hildebrandi</strain>
    </source>
</reference>